<gene>
    <name evidence="2" type="ORF">A2209_03735</name>
</gene>
<accession>A0A1F7K955</accession>
<protein>
    <submittedName>
        <fullName evidence="2">Uncharacterized protein</fullName>
    </submittedName>
</protein>
<feature type="compositionally biased region" description="Basic and acidic residues" evidence="1">
    <location>
        <begin position="19"/>
        <end position="35"/>
    </location>
</feature>
<evidence type="ECO:0000256" key="1">
    <source>
        <dbReference type="SAM" id="MobiDB-lite"/>
    </source>
</evidence>
<organism evidence="2 3">
    <name type="scientific">Candidatus Roizmanbacteria bacterium RIFOXYA1_FULL_41_12</name>
    <dbReference type="NCBI Taxonomy" id="1802082"/>
    <lineage>
        <taxon>Bacteria</taxon>
        <taxon>Candidatus Roizmaniibacteriota</taxon>
    </lineage>
</organism>
<reference evidence="2 3" key="1">
    <citation type="journal article" date="2016" name="Nat. Commun.">
        <title>Thousands of microbial genomes shed light on interconnected biogeochemical processes in an aquifer system.</title>
        <authorList>
            <person name="Anantharaman K."/>
            <person name="Brown C.T."/>
            <person name="Hug L.A."/>
            <person name="Sharon I."/>
            <person name="Castelle C.J."/>
            <person name="Probst A.J."/>
            <person name="Thomas B.C."/>
            <person name="Singh A."/>
            <person name="Wilkins M.J."/>
            <person name="Karaoz U."/>
            <person name="Brodie E.L."/>
            <person name="Williams K.H."/>
            <person name="Hubbard S.S."/>
            <person name="Banfield J.F."/>
        </authorList>
    </citation>
    <scope>NUCLEOTIDE SEQUENCE [LARGE SCALE GENOMIC DNA]</scope>
</reference>
<feature type="region of interest" description="Disordered" evidence="1">
    <location>
        <begin position="1"/>
        <end position="56"/>
    </location>
</feature>
<name>A0A1F7K955_9BACT</name>
<dbReference type="EMBL" id="MGBG01000021">
    <property type="protein sequence ID" value="OGK64399.1"/>
    <property type="molecule type" value="Genomic_DNA"/>
</dbReference>
<dbReference type="AlphaFoldDB" id="A0A1F7K955"/>
<sequence>MGQLNYSPLKPKSAVSVHGNKEMEPKPNEKIRVQDQSEDEREPVEEVKTSSQPSPVEVIPELPEIDKELLDEGVEVIDHDTIFVGNRKIDLPLPLEKIDQGLHKPVTSGWRWISELTRYILARLHIVIRKVGDKFKLVEQD</sequence>
<dbReference type="Proteomes" id="UP000178450">
    <property type="component" value="Unassembled WGS sequence"/>
</dbReference>
<evidence type="ECO:0000313" key="2">
    <source>
        <dbReference type="EMBL" id="OGK64399.1"/>
    </source>
</evidence>
<evidence type="ECO:0000313" key="3">
    <source>
        <dbReference type="Proteomes" id="UP000178450"/>
    </source>
</evidence>
<comment type="caution">
    <text evidence="2">The sequence shown here is derived from an EMBL/GenBank/DDBJ whole genome shotgun (WGS) entry which is preliminary data.</text>
</comment>
<proteinExistence type="predicted"/>